<name>K9UFK5_CHAP6</name>
<dbReference type="AlphaFoldDB" id="K9UFK5"/>
<keyword evidence="2" id="KW-1185">Reference proteome</keyword>
<dbReference type="Proteomes" id="UP000010366">
    <property type="component" value="Chromosome"/>
</dbReference>
<dbReference type="KEGG" id="cmp:Cha6605_1878"/>
<evidence type="ECO:0000313" key="2">
    <source>
        <dbReference type="Proteomes" id="UP000010366"/>
    </source>
</evidence>
<proteinExistence type="predicted"/>
<dbReference type="HOGENOM" id="CLU_3249087_0_0_3"/>
<protein>
    <submittedName>
        <fullName evidence="1">Uncharacterized protein</fullName>
    </submittedName>
</protein>
<organism evidence="1 2">
    <name type="scientific">Chamaesiphon minutus (strain ATCC 27169 / PCC 6605)</name>
    <dbReference type="NCBI Taxonomy" id="1173020"/>
    <lineage>
        <taxon>Bacteria</taxon>
        <taxon>Bacillati</taxon>
        <taxon>Cyanobacteriota</taxon>
        <taxon>Cyanophyceae</taxon>
        <taxon>Gomontiellales</taxon>
        <taxon>Chamaesiphonaceae</taxon>
        <taxon>Chamaesiphon</taxon>
    </lineage>
</organism>
<gene>
    <name evidence="1" type="ORF">Cha6605_1878</name>
</gene>
<dbReference type="PATRIC" id="fig|1173020.3.peg.2138"/>
<evidence type="ECO:0000313" key="1">
    <source>
        <dbReference type="EMBL" id="AFY92989.1"/>
    </source>
</evidence>
<dbReference type="EMBL" id="CP003600">
    <property type="protein sequence ID" value="AFY92989.1"/>
    <property type="molecule type" value="Genomic_DNA"/>
</dbReference>
<sequence>MQESELEIRSIFAAEDFGAAFTPELQAQEERLRKAAEQLQNM</sequence>
<reference evidence="1 2" key="1">
    <citation type="submission" date="2012-05" db="EMBL/GenBank/DDBJ databases">
        <title>Finished chromosome of genome of Chamaesiphon sp. PCC 6605.</title>
        <authorList>
            <consortium name="US DOE Joint Genome Institute"/>
            <person name="Gugger M."/>
            <person name="Coursin T."/>
            <person name="Rippka R."/>
            <person name="Tandeau De Marsac N."/>
            <person name="Huntemann M."/>
            <person name="Wei C.-L."/>
            <person name="Han J."/>
            <person name="Detter J.C."/>
            <person name="Han C."/>
            <person name="Tapia R."/>
            <person name="Chen A."/>
            <person name="Kyrpides N."/>
            <person name="Mavromatis K."/>
            <person name="Markowitz V."/>
            <person name="Szeto E."/>
            <person name="Ivanova N."/>
            <person name="Pagani I."/>
            <person name="Pati A."/>
            <person name="Goodwin L."/>
            <person name="Nordberg H.P."/>
            <person name="Cantor M.N."/>
            <person name="Hua S.X."/>
            <person name="Woyke T."/>
            <person name="Kerfeld C.A."/>
        </authorList>
    </citation>
    <scope>NUCLEOTIDE SEQUENCE [LARGE SCALE GENOMIC DNA]</scope>
    <source>
        <strain evidence="2">ATCC 27169 / PCC 6605</strain>
    </source>
</reference>
<accession>K9UFK5</accession>